<keyword evidence="5" id="KW-1185">Reference proteome</keyword>
<gene>
    <name evidence="4" type="ORF">GCM10008933_31300</name>
</gene>
<evidence type="ECO:0000256" key="2">
    <source>
        <dbReference type="ARBA" id="ARBA00033753"/>
    </source>
</evidence>
<dbReference type="InterPro" id="IPR040372">
    <property type="entry name" value="YaeB-like"/>
</dbReference>
<comment type="similarity">
    <text evidence="2">Belongs to the tRNA methyltransferase O family.</text>
</comment>
<protein>
    <submittedName>
        <fullName evidence="4">SAM-dependent methyltransferase</fullName>
    </submittedName>
</protein>
<accession>A0ABN0YKA6</accession>
<keyword evidence="1" id="KW-0949">S-adenosyl-L-methionine</keyword>
<dbReference type="CDD" id="cd09281">
    <property type="entry name" value="UPF0066"/>
    <property type="match status" value="1"/>
</dbReference>
<dbReference type="GO" id="GO:0008168">
    <property type="term" value="F:methyltransferase activity"/>
    <property type="evidence" value="ECO:0007669"/>
    <property type="project" value="UniProtKB-KW"/>
</dbReference>
<dbReference type="PANTHER" id="PTHR12818">
    <property type="entry name" value="TRNA (ADENINE(37)-N6)-METHYLTRANSFERASE"/>
    <property type="match status" value="1"/>
</dbReference>
<proteinExistence type="inferred from homology"/>
<dbReference type="GO" id="GO:0032259">
    <property type="term" value="P:methylation"/>
    <property type="evidence" value="ECO:0007669"/>
    <property type="project" value="UniProtKB-KW"/>
</dbReference>
<dbReference type="InterPro" id="IPR023370">
    <property type="entry name" value="TrmO-like_N"/>
</dbReference>
<dbReference type="SUPFAM" id="SSF118196">
    <property type="entry name" value="YaeB-like"/>
    <property type="match status" value="1"/>
</dbReference>
<dbReference type="PANTHER" id="PTHR12818:SF0">
    <property type="entry name" value="TRNA (ADENINE(37)-N6)-METHYLTRANSFERASE"/>
    <property type="match status" value="1"/>
</dbReference>
<comment type="caution">
    <text evidence="4">The sequence shown here is derived from an EMBL/GenBank/DDBJ whole genome shotgun (WGS) entry which is preliminary data.</text>
</comment>
<evidence type="ECO:0000313" key="4">
    <source>
        <dbReference type="EMBL" id="GAA0398428.1"/>
    </source>
</evidence>
<dbReference type="EMBL" id="BAAACX010000014">
    <property type="protein sequence ID" value="GAA0398428.1"/>
    <property type="molecule type" value="Genomic_DNA"/>
</dbReference>
<dbReference type="Proteomes" id="UP001500340">
    <property type="component" value="Unassembled WGS sequence"/>
</dbReference>
<evidence type="ECO:0000313" key="5">
    <source>
        <dbReference type="Proteomes" id="UP001500340"/>
    </source>
</evidence>
<reference evidence="4 5" key="1">
    <citation type="journal article" date="2019" name="Int. J. Syst. Evol. Microbiol.">
        <title>The Global Catalogue of Microorganisms (GCM) 10K type strain sequencing project: providing services to taxonomists for standard genome sequencing and annotation.</title>
        <authorList>
            <consortium name="The Broad Institute Genomics Platform"/>
            <consortium name="The Broad Institute Genome Sequencing Center for Infectious Disease"/>
            <person name="Wu L."/>
            <person name="Ma J."/>
        </authorList>
    </citation>
    <scope>NUCLEOTIDE SEQUENCE [LARGE SCALE GENOMIC DNA]</scope>
    <source>
        <strain evidence="4 5">JCM 12774</strain>
    </source>
</reference>
<keyword evidence="4" id="KW-0489">Methyltransferase</keyword>
<dbReference type="PROSITE" id="PS51668">
    <property type="entry name" value="TSAA_2"/>
    <property type="match status" value="1"/>
</dbReference>
<dbReference type="InterPro" id="IPR036414">
    <property type="entry name" value="YaeB_N_sf"/>
</dbReference>
<name>A0ABN0YKA6_9BACL</name>
<evidence type="ECO:0000256" key="1">
    <source>
        <dbReference type="ARBA" id="ARBA00022691"/>
    </source>
</evidence>
<keyword evidence="4" id="KW-0808">Transferase</keyword>
<dbReference type="RefSeq" id="WP_343862820.1">
    <property type="nucleotide sequence ID" value="NZ_BAAACX010000014.1"/>
</dbReference>
<feature type="domain" description="TsaA-like" evidence="3">
    <location>
        <begin position="6"/>
        <end position="130"/>
    </location>
</feature>
<evidence type="ECO:0000259" key="3">
    <source>
        <dbReference type="PROSITE" id="PS51668"/>
    </source>
</evidence>
<dbReference type="Gene3D" id="2.40.30.70">
    <property type="entry name" value="YaeB-like"/>
    <property type="match status" value="1"/>
</dbReference>
<dbReference type="Pfam" id="PF01980">
    <property type="entry name" value="TrmO_N"/>
    <property type="match status" value="1"/>
</dbReference>
<organism evidence="4 5">
    <name type="scientific">Paenibacillus motobuensis</name>
    <dbReference type="NCBI Taxonomy" id="295324"/>
    <lineage>
        <taxon>Bacteria</taxon>
        <taxon>Bacillati</taxon>
        <taxon>Bacillota</taxon>
        <taxon>Bacilli</taxon>
        <taxon>Bacillales</taxon>
        <taxon>Paenibacillaceae</taxon>
        <taxon>Paenibacillus</taxon>
    </lineage>
</organism>
<sequence>MQNFMVKSIGKVNVRENGMFIKLEPKYIPALQALNGFSHLNVIWWFSDFDNEETRNVFETQQPYKKAPEIMGIFATRSPVRPNPLALTAVQIINIDYESGVIQIAYIDANDNSPVLDIKPYTPSLDRVETPGVPEWCCHWPKSLEESENFDWEQEFNF</sequence>
<dbReference type="InterPro" id="IPR036413">
    <property type="entry name" value="YaeB-like_sf"/>
</dbReference>